<feature type="compositionally biased region" description="Low complexity" evidence="1">
    <location>
        <begin position="715"/>
        <end position="725"/>
    </location>
</feature>
<dbReference type="InterPro" id="IPR029016">
    <property type="entry name" value="GAF-like_dom_sf"/>
</dbReference>
<organism evidence="3 4">
    <name type="scientific">Chlamydomonas reinhardtii</name>
    <name type="common">Chlamydomonas smithii</name>
    <dbReference type="NCBI Taxonomy" id="3055"/>
    <lineage>
        <taxon>Eukaryota</taxon>
        <taxon>Viridiplantae</taxon>
        <taxon>Chlorophyta</taxon>
        <taxon>core chlorophytes</taxon>
        <taxon>Chlorophyceae</taxon>
        <taxon>CS clade</taxon>
        <taxon>Chlamydomonadales</taxon>
        <taxon>Chlamydomonadaceae</taxon>
        <taxon>Chlamydomonas</taxon>
    </lineage>
</organism>
<dbReference type="PaxDb" id="3055-EDO99214"/>
<feature type="region of interest" description="Disordered" evidence="1">
    <location>
        <begin position="544"/>
        <end position="587"/>
    </location>
</feature>
<protein>
    <recommendedName>
        <fullName evidence="2">Protein kinase domain-containing protein</fullName>
    </recommendedName>
</protein>
<dbReference type="InterPro" id="IPR001245">
    <property type="entry name" value="Ser-Thr/Tyr_kinase_cat_dom"/>
</dbReference>
<dbReference type="EMBL" id="CM008977">
    <property type="protein sequence ID" value="PNW72456.1"/>
    <property type="molecule type" value="Genomic_DNA"/>
</dbReference>
<feature type="region of interest" description="Disordered" evidence="1">
    <location>
        <begin position="832"/>
        <end position="856"/>
    </location>
</feature>
<dbReference type="GeneID" id="5724485"/>
<accession>A0A2K3CW00</accession>
<gene>
    <name evidence="3" type="ORF">CHLRE_16g681802v5</name>
</gene>
<dbReference type="KEGG" id="cre:CHLRE_16g681802v5"/>
<dbReference type="PANTHER" id="PTHR44329">
    <property type="entry name" value="SERINE/THREONINE-PROTEIN KINASE TNNI3K-RELATED"/>
    <property type="match status" value="1"/>
</dbReference>
<dbReference type="PROSITE" id="PS50011">
    <property type="entry name" value="PROTEIN_KINASE_DOM"/>
    <property type="match status" value="1"/>
</dbReference>
<dbReference type="Proteomes" id="UP000006906">
    <property type="component" value="Chromosome 16"/>
</dbReference>
<feature type="domain" description="Protein kinase" evidence="2">
    <location>
        <begin position="702"/>
        <end position="1073"/>
    </location>
</feature>
<dbReference type="InterPro" id="IPR008266">
    <property type="entry name" value="Tyr_kinase_AS"/>
</dbReference>
<dbReference type="GO" id="GO:0005737">
    <property type="term" value="C:cytoplasm"/>
    <property type="evidence" value="ECO:0000318"/>
    <property type="project" value="GO_Central"/>
</dbReference>
<dbReference type="OrthoDB" id="303614at2759"/>
<dbReference type="PANTHER" id="PTHR44329:SF214">
    <property type="entry name" value="PROTEIN KINASE DOMAIN-CONTAINING PROTEIN"/>
    <property type="match status" value="1"/>
</dbReference>
<feature type="compositionally biased region" description="Low complexity" evidence="1">
    <location>
        <begin position="683"/>
        <end position="708"/>
    </location>
</feature>
<dbReference type="Gene3D" id="3.30.450.40">
    <property type="match status" value="1"/>
</dbReference>
<name>A0A2K3CW00_CHLRE</name>
<feature type="compositionally biased region" description="Polar residues" evidence="1">
    <location>
        <begin position="738"/>
        <end position="750"/>
    </location>
</feature>
<dbReference type="PROSITE" id="PS00109">
    <property type="entry name" value="PROTEIN_KINASE_TYR"/>
    <property type="match status" value="1"/>
</dbReference>
<dbReference type="InterPro" id="IPR051681">
    <property type="entry name" value="Ser/Thr_Kinases-Pseudokinases"/>
</dbReference>
<sequence>MGAALGCCAQAEQREATYAVKSHVAKADGNGGTGAGDADLTNVEADHPSWREPLPFEVCFLSTPGAPPRDPNTLIGASLEDDPDLATILRLCVSMFAASVSLVALFDVRRVYVSCSTGGAIPVSAGPNRWRWTRCAWTAAQIAAAAAADAGAAGVGGAGGKGMLVVSDTTQDPRFKQFAAGSPGVRFFCSVPLIGEDGRPLGTLGFVDVAPRPGFDSASAAAMSNFTALVVRHLEKRMALKAKEEDNELLKATYGQLQRTLDCFDHCVVLLDVSCEGWRVLHVNAAWAKMTGVERTVVVGQLLMDVFEGPDRTHLPSSALLHAAEEEAELQIPGARLRLQSPLGTPKGGFLLTFRPAGGGQADDTAEGAAQQQQLPGVLLGSTGAGEHVSSPFVVEQASGANAAAAASRAASPFYFMKVDLAGRAPTSRASGGLPTVGSGFGAGVSDVVEGLTLSNLLGKGSFGSVYFGTWMGTPVAVKIMDSDLRATLATRGPVGGAAGQAVAEAILGTQLRHPNIVATLKWAARRLERPNANVVIRSKYGEAGAESGGSLGPSRAHLGPAPADEAPVTGSGGTDSQEAAGPLSAGAGGAWAVMDFADHRLHELEDYVAEGEEGEEEEEAESEAEAQSGRGAHASTSRSGACLQPGRSLLTAGGSGGPAGLGAGPSLMPQNTVNDSAMLLTGGNNATGSSNVTGGNNVSGGNNVTANKAGGFGRTSRSSLSRGASGAGAGGPGGQPLSRQSGTPTSYGPSATAGAVAAESTAVLSPGGRAGSQGPLALGAGALVATPDRNRVTAVMLTSRMSVGSTRGGGGSSTNVARAFAATGIATPSGGGGRVSALGRAGPQQGSRRGSLDLDLTPGNGTVQTWIVMEYCDKGCLQDAIERGWLRTERSAVSGRPNMAAVLATAREVAAALAYLHSQNVVHGDLSGWNVMLCSAGAGGGAAATQGDRGFVAKVADFGLSRTLEIRSKMQTHSYGTLSHMPPELVLHGTMSRAVDVYSFGILLWQMYTGQRPWAGLTHSQIIMMIGNGMARLNFPAATPPAYEALVRECTAPDPDTRPVFTDIVKRLESQLAGEQSVDLSGTF</sequence>
<dbReference type="InterPro" id="IPR000719">
    <property type="entry name" value="Prot_kinase_dom"/>
</dbReference>
<dbReference type="Gene3D" id="1.10.510.10">
    <property type="entry name" value="Transferase(Phosphotransferase) domain 1"/>
    <property type="match status" value="1"/>
</dbReference>
<dbReference type="SUPFAM" id="SSF56112">
    <property type="entry name" value="Protein kinase-like (PK-like)"/>
    <property type="match status" value="1"/>
</dbReference>
<dbReference type="GO" id="GO:0004672">
    <property type="term" value="F:protein kinase activity"/>
    <property type="evidence" value="ECO:0000318"/>
    <property type="project" value="GO_Central"/>
</dbReference>
<dbReference type="InterPro" id="IPR035965">
    <property type="entry name" value="PAS-like_dom_sf"/>
</dbReference>
<evidence type="ECO:0000259" key="2">
    <source>
        <dbReference type="PROSITE" id="PS50011"/>
    </source>
</evidence>
<feature type="compositionally biased region" description="Gly residues" evidence="1">
    <location>
        <begin position="726"/>
        <end position="735"/>
    </location>
</feature>
<dbReference type="ExpressionAtlas" id="A0A2K3CW00">
    <property type="expression patterns" value="baseline"/>
</dbReference>
<dbReference type="Pfam" id="PF07714">
    <property type="entry name" value="PK_Tyr_Ser-Thr"/>
    <property type="match status" value="1"/>
</dbReference>
<feature type="compositionally biased region" description="Acidic residues" evidence="1">
    <location>
        <begin position="610"/>
        <end position="625"/>
    </location>
</feature>
<dbReference type="AlphaFoldDB" id="A0A2K3CW00"/>
<reference evidence="3 4" key="1">
    <citation type="journal article" date="2007" name="Science">
        <title>The Chlamydomonas genome reveals the evolution of key animal and plant functions.</title>
        <authorList>
            <person name="Merchant S.S."/>
            <person name="Prochnik S.E."/>
            <person name="Vallon O."/>
            <person name="Harris E.H."/>
            <person name="Karpowicz S.J."/>
            <person name="Witman G.B."/>
            <person name="Terry A."/>
            <person name="Salamov A."/>
            <person name="Fritz-Laylin L.K."/>
            <person name="Marechal-Drouard L."/>
            <person name="Marshall W.F."/>
            <person name="Qu L.H."/>
            <person name="Nelson D.R."/>
            <person name="Sanderfoot A.A."/>
            <person name="Spalding M.H."/>
            <person name="Kapitonov V.V."/>
            <person name="Ren Q."/>
            <person name="Ferris P."/>
            <person name="Lindquist E."/>
            <person name="Shapiro H."/>
            <person name="Lucas S.M."/>
            <person name="Grimwood J."/>
            <person name="Schmutz J."/>
            <person name="Cardol P."/>
            <person name="Cerutti H."/>
            <person name="Chanfreau G."/>
            <person name="Chen C.L."/>
            <person name="Cognat V."/>
            <person name="Croft M.T."/>
            <person name="Dent R."/>
            <person name="Dutcher S."/>
            <person name="Fernandez E."/>
            <person name="Fukuzawa H."/>
            <person name="Gonzalez-Ballester D."/>
            <person name="Gonzalez-Halphen D."/>
            <person name="Hallmann A."/>
            <person name="Hanikenne M."/>
            <person name="Hippler M."/>
            <person name="Inwood W."/>
            <person name="Jabbari K."/>
            <person name="Kalanon M."/>
            <person name="Kuras R."/>
            <person name="Lefebvre P.A."/>
            <person name="Lemaire S.D."/>
            <person name="Lobanov A.V."/>
            <person name="Lohr M."/>
            <person name="Manuell A."/>
            <person name="Meier I."/>
            <person name="Mets L."/>
            <person name="Mittag M."/>
            <person name="Mittelmeier T."/>
            <person name="Moroney J.V."/>
            <person name="Moseley J."/>
            <person name="Napoli C."/>
            <person name="Nedelcu A.M."/>
            <person name="Niyogi K."/>
            <person name="Novoselov S.V."/>
            <person name="Paulsen I.T."/>
            <person name="Pazour G."/>
            <person name="Purton S."/>
            <person name="Ral J.P."/>
            <person name="Riano-Pachon D.M."/>
            <person name="Riekhof W."/>
            <person name="Rymarquis L."/>
            <person name="Schroda M."/>
            <person name="Stern D."/>
            <person name="Umen J."/>
            <person name="Willows R."/>
            <person name="Wilson N."/>
            <person name="Zimmer S.L."/>
            <person name="Allmer J."/>
            <person name="Balk J."/>
            <person name="Bisova K."/>
            <person name="Chen C.J."/>
            <person name="Elias M."/>
            <person name="Gendler K."/>
            <person name="Hauser C."/>
            <person name="Lamb M.R."/>
            <person name="Ledford H."/>
            <person name="Long J.C."/>
            <person name="Minagawa J."/>
            <person name="Page M.D."/>
            <person name="Pan J."/>
            <person name="Pootakham W."/>
            <person name="Roje S."/>
            <person name="Rose A."/>
            <person name="Stahlberg E."/>
            <person name="Terauchi A.M."/>
            <person name="Yang P."/>
            <person name="Ball S."/>
            <person name="Bowler C."/>
            <person name="Dieckmann C.L."/>
            <person name="Gladyshev V.N."/>
            <person name="Green P."/>
            <person name="Jorgensen R."/>
            <person name="Mayfield S."/>
            <person name="Mueller-Roeber B."/>
            <person name="Rajamani S."/>
            <person name="Sayre R.T."/>
            <person name="Brokstein P."/>
            <person name="Dubchak I."/>
            <person name="Goodstein D."/>
            <person name="Hornick L."/>
            <person name="Huang Y.W."/>
            <person name="Jhaveri J."/>
            <person name="Luo Y."/>
            <person name="Martinez D."/>
            <person name="Ngau W.C."/>
            <person name="Otillar B."/>
            <person name="Poliakov A."/>
            <person name="Porter A."/>
            <person name="Szajkowski L."/>
            <person name="Werner G."/>
            <person name="Zhou K."/>
            <person name="Grigoriev I.V."/>
            <person name="Rokhsar D.S."/>
            <person name="Grossman A.R."/>
        </authorList>
    </citation>
    <scope>NUCLEOTIDE SEQUENCE [LARGE SCALE GENOMIC DNA]</scope>
    <source>
        <strain evidence="4">CC-503</strain>
    </source>
</reference>
<dbReference type="RefSeq" id="XP_042916251.1">
    <property type="nucleotide sequence ID" value="XM_043071446.1"/>
</dbReference>
<evidence type="ECO:0000256" key="1">
    <source>
        <dbReference type="SAM" id="MobiDB-lite"/>
    </source>
</evidence>
<dbReference type="Gene3D" id="3.30.450.20">
    <property type="entry name" value="PAS domain"/>
    <property type="match status" value="1"/>
</dbReference>
<proteinExistence type="predicted"/>
<dbReference type="GO" id="GO:0007165">
    <property type="term" value="P:signal transduction"/>
    <property type="evidence" value="ECO:0000318"/>
    <property type="project" value="GO_Central"/>
</dbReference>
<evidence type="ECO:0000313" key="4">
    <source>
        <dbReference type="Proteomes" id="UP000006906"/>
    </source>
</evidence>
<evidence type="ECO:0000313" key="3">
    <source>
        <dbReference type="EMBL" id="PNW72456.1"/>
    </source>
</evidence>
<dbReference type="Gene3D" id="3.30.200.20">
    <property type="entry name" value="Phosphorylase Kinase, domain 1"/>
    <property type="match status" value="1"/>
</dbReference>
<dbReference type="SUPFAM" id="SSF55781">
    <property type="entry name" value="GAF domain-like"/>
    <property type="match status" value="1"/>
</dbReference>
<dbReference type="InParanoid" id="A0A2K3CW00"/>
<feature type="compositionally biased region" description="Gly residues" evidence="1">
    <location>
        <begin position="654"/>
        <end position="664"/>
    </location>
</feature>
<dbReference type="SUPFAM" id="SSF55785">
    <property type="entry name" value="PYP-like sensor domain (PAS domain)"/>
    <property type="match status" value="1"/>
</dbReference>
<dbReference type="Gramene" id="PNW72456">
    <property type="protein sequence ID" value="PNW72456"/>
    <property type="gene ID" value="CHLRE_16g681802v5"/>
</dbReference>
<dbReference type="InterPro" id="IPR011009">
    <property type="entry name" value="Kinase-like_dom_sf"/>
</dbReference>
<keyword evidence="4" id="KW-1185">Reference proteome</keyword>
<dbReference type="GO" id="GO:0005524">
    <property type="term" value="F:ATP binding"/>
    <property type="evidence" value="ECO:0007669"/>
    <property type="project" value="InterPro"/>
</dbReference>
<feature type="region of interest" description="Disordered" evidence="1">
    <location>
        <begin position="610"/>
        <end position="754"/>
    </location>
</feature>